<dbReference type="AlphaFoldDB" id="N6UF84"/>
<evidence type="ECO:0000313" key="5">
    <source>
        <dbReference type="EMBL" id="ENN88833.1"/>
    </source>
</evidence>
<dbReference type="Gene3D" id="2.40.30.170">
    <property type="match status" value="1"/>
</dbReference>
<dbReference type="GO" id="GO:0015562">
    <property type="term" value="F:efflux transmembrane transporter activity"/>
    <property type="evidence" value="ECO:0007669"/>
    <property type="project" value="TreeGrafter"/>
</dbReference>
<dbReference type="InterPro" id="IPR058792">
    <property type="entry name" value="Beta-barrel_RND_2"/>
</dbReference>
<dbReference type="Pfam" id="PF25973">
    <property type="entry name" value="BSH_CzcB"/>
    <property type="match status" value="1"/>
</dbReference>
<dbReference type="InterPro" id="IPR058627">
    <property type="entry name" value="MdtA-like_C"/>
</dbReference>
<feature type="domain" description="CusB-like beta-barrel" evidence="2">
    <location>
        <begin position="200"/>
        <end position="269"/>
    </location>
</feature>
<dbReference type="Gene3D" id="1.10.287.470">
    <property type="entry name" value="Helix hairpin bin"/>
    <property type="match status" value="1"/>
</dbReference>
<evidence type="ECO:0000259" key="3">
    <source>
        <dbReference type="Pfam" id="PF25967"/>
    </source>
</evidence>
<dbReference type="Gene3D" id="2.40.420.20">
    <property type="match status" value="1"/>
</dbReference>
<dbReference type="InterPro" id="IPR058647">
    <property type="entry name" value="BSH_CzcB-like"/>
</dbReference>
<dbReference type="PATRIC" id="fig|363754.4.peg.1176"/>
<dbReference type="NCBIfam" id="TIGR01730">
    <property type="entry name" value="RND_mfp"/>
    <property type="match status" value="1"/>
</dbReference>
<dbReference type="Pfam" id="PF25954">
    <property type="entry name" value="Beta-barrel_RND_2"/>
    <property type="match status" value="1"/>
</dbReference>
<organism evidence="5 6">
    <name type="scientific">Rhizobium freirei PRF 81</name>
    <dbReference type="NCBI Taxonomy" id="363754"/>
    <lineage>
        <taxon>Bacteria</taxon>
        <taxon>Pseudomonadati</taxon>
        <taxon>Pseudomonadota</taxon>
        <taxon>Alphaproteobacteria</taxon>
        <taxon>Hyphomicrobiales</taxon>
        <taxon>Rhizobiaceae</taxon>
        <taxon>Rhizobium/Agrobacterium group</taxon>
        <taxon>Rhizobium</taxon>
    </lineage>
</organism>
<dbReference type="Pfam" id="PF25967">
    <property type="entry name" value="RND-MFP_C"/>
    <property type="match status" value="1"/>
</dbReference>
<proteinExistence type="inferred from homology"/>
<keyword evidence="6" id="KW-1185">Reference proteome</keyword>
<accession>N6UF84</accession>
<evidence type="ECO:0000259" key="4">
    <source>
        <dbReference type="Pfam" id="PF25973"/>
    </source>
</evidence>
<evidence type="ECO:0000259" key="2">
    <source>
        <dbReference type="Pfam" id="PF25954"/>
    </source>
</evidence>
<dbReference type="STRING" id="363754.RHSP_37897"/>
<dbReference type="SUPFAM" id="SSF111369">
    <property type="entry name" value="HlyD-like secretion proteins"/>
    <property type="match status" value="1"/>
</dbReference>
<comment type="similarity">
    <text evidence="1">Belongs to the membrane fusion protein (MFP) (TC 8.A.1) family.</text>
</comment>
<dbReference type="FunFam" id="2.40.30.170:FF:000010">
    <property type="entry name" value="Efflux RND transporter periplasmic adaptor subunit"/>
    <property type="match status" value="1"/>
</dbReference>
<reference evidence="5 6" key="1">
    <citation type="journal article" date="2012" name="BMC Genomics">
        <title>Genomic basis of broad host range and environmental adaptability of Rhizobium tropici CIAT 899 and Rhizobium sp. PRF 81 which are used in inoculants for common bean (Phaseolus vulgaris L.).</title>
        <authorList>
            <person name="Ormeno-Orrillo E."/>
            <person name="Menna P."/>
            <person name="Almeida L.G."/>
            <person name="Ollero F.J."/>
            <person name="Nicolas M.F."/>
            <person name="Pains Rodrigues E."/>
            <person name="Shigueyoshi Nakatani A."/>
            <person name="Silva Batista J.S."/>
            <person name="Oliveira Chueire L.M."/>
            <person name="Souza R.C."/>
            <person name="Ribeiro Vasconcelos A.T."/>
            <person name="Megias M."/>
            <person name="Hungria M."/>
            <person name="Martinez-Romero E."/>
        </authorList>
    </citation>
    <scope>NUCLEOTIDE SEQUENCE [LARGE SCALE GENOMIC DNA]</scope>
    <source>
        <strain evidence="5 6">PRF 81</strain>
    </source>
</reference>
<sequence>MVIMLIVIGLILGGIFGFQAFKNRMIAAYLANLKAPPQTVSTIPAAMSAWQTTLQSVGSFNAVEGASLSAQVQGIVQKIGFQDGQDVKSGDLIVQLLADQQMATLQQYQASAANAQIAYDRDSKLIKANTIAQSQVDTNLANLKAAEAQVAAQQALVDQYSIRAPFDGHLGIKLVSLGQYLAAGTAVVTLQSLDPIQFDFSMPQQALSQLKVGQAVTATVDAYGSQTFDGKITAISPLVDVQSRNLTIRATFANADRKLLPGMFGNVSVVIGEPQDYIALPQTAVTINPYGNVVYVVTEKGNGQDGKPQLVANQKFVSTGQARGDQIAVTQGLNVGEVVVTSGQLKLSNGSPVIINNEVQPSNDPNAKPVNPN</sequence>
<feature type="domain" description="CzcB-like barrel-sandwich hybrid" evidence="4">
    <location>
        <begin position="67"/>
        <end position="190"/>
    </location>
</feature>
<dbReference type="InterPro" id="IPR006143">
    <property type="entry name" value="RND_pump_MFP"/>
</dbReference>
<dbReference type="EMBL" id="AQHN01000012">
    <property type="protein sequence ID" value="ENN88833.1"/>
    <property type="molecule type" value="Genomic_DNA"/>
</dbReference>
<comment type="caution">
    <text evidence="5">The sequence shown here is derived from an EMBL/GenBank/DDBJ whole genome shotgun (WGS) entry which is preliminary data.</text>
</comment>
<name>N6UF84_9HYPH</name>
<dbReference type="GO" id="GO:1990281">
    <property type="term" value="C:efflux pump complex"/>
    <property type="evidence" value="ECO:0007669"/>
    <property type="project" value="TreeGrafter"/>
</dbReference>
<gene>
    <name evidence="5" type="ORF">RHSP_37897</name>
</gene>
<dbReference type="PANTHER" id="PTHR30469">
    <property type="entry name" value="MULTIDRUG RESISTANCE PROTEIN MDTA"/>
    <property type="match status" value="1"/>
</dbReference>
<dbReference type="Proteomes" id="UP000012429">
    <property type="component" value="Unassembled WGS sequence"/>
</dbReference>
<evidence type="ECO:0000313" key="6">
    <source>
        <dbReference type="Proteomes" id="UP000012429"/>
    </source>
</evidence>
<feature type="domain" description="Multidrug resistance protein MdtA-like C-terminal permuted SH3" evidence="3">
    <location>
        <begin position="278"/>
        <end position="343"/>
    </location>
</feature>
<protein>
    <submittedName>
        <fullName evidence="5">Secretion protein</fullName>
    </submittedName>
</protein>
<dbReference type="Gene3D" id="2.40.50.100">
    <property type="match status" value="1"/>
</dbReference>
<dbReference type="PANTHER" id="PTHR30469:SF11">
    <property type="entry name" value="BLL4320 PROTEIN"/>
    <property type="match status" value="1"/>
</dbReference>
<evidence type="ECO:0000256" key="1">
    <source>
        <dbReference type="ARBA" id="ARBA00009477"/>
    </source>
</evidence>